<sequence length="266" mass="30343">MHLELSASSMFILIVSSFPIPRHLYIEKGMMLELAPKSAKALLKSNLPIEQGRIKLPGSFSFDGSWLRKRAEHLRFILTSSFSIVNSLLVTGFPWFYGLMLLWYVVRAFWERKLGERTVLYSGLLFVLGRGFLDVFLNCFGQDLSSSIIPVKRRCSSKFSISDLFNLFNFLIEGTILVELTVRSAQTLIEDIYLLMTVDVMIVNIFKLLRGLGRWAIHLDKGLFEEIPCIDSSWGESVHPSFCGSSKNKGKNSEHDCVFRNSRNIE</sequence>
<reference evidence="2" key="1">
    <citation type="journal article" date="2022" name="Int. J. Mol. Sci.">
        <title>Draft Genome of Tanacetum Coccineum: Genomic Comparison of Closely Related Tanacetum-Family Plants.</title>
        <authorList>
            <person name="Yamashiro T."/>
            <person name="Shiraishi A."/>
            <person name="Nakayama K."/>
            <person name="Satake H."/>
        </authorList>
    </citation>
    <scope>NUCLEOTIDE SEQUENCE</scope>
</reference>
<evidence type="ECO:0000313" key="2">
    <source>
        <dbReference type="EMBL" id="GJS53013.1"/>
    </source>
</evidence>
<accession>A0ABQ4WJG2</accession>
<keyword evidence="1" id="KW-0812">Transmembrane</keyword>
<feature type="transmembrane region" description="Helical" evidence="1">
    <location>
        <begin position="118"/>
        <end position="140"/>
    </location>
</feature>
<gene>
    <name evidence="2" type="ORF">Tco_0626375</name>
</gene>
<name>A0ABQ4WJG2_9ASTR</name>
<protein>
    <submittedName>
        <fullName evidence="2">Uncharacterized protein</fullName>
    </submittedName>
</protein>
<feature type="transmembrane region" description="Helical" evidence="1">
    <location>
        <begin position="76"/>
        <end position="106"/>
    </location>
</feature>
<evidence type="ECO:0000256" key="1">
    <source>
        <dbReference type="SAM" id="Phobius"/>
    </source>
</evidence>
<comment type="caution">
    <text evidence="2">The sequence shown here is derived from an EMBL/GenBank/DDBJ whole genome shotgun (WGS) entry which is preliminary data.</text>
</comment>
<organism evidence="2 3">
    <name type="scientific">Tanacetum coccineum</name>
    <dbReference type="NCBI Taxonomy" id="301880"/>
    <lineage>
        <taxon>Eukaryota</taxon>
        <taxon>Viridiplantae</taxon>
        <taxon>Streptophyta</taxon>
        <taxon>Embryophyta</taxon>
        <taxon>Tracheophyta</taxon>
        <taxon>Spermatophyta</taxon>
        <taxon>Magnoliopsida</taxon>
        <taxon>eudicotyledons</taxon>
        <taxon>Gunneridae</taxon>
        <taxon>Pentapetalae</taxon>
        <taxon>asterids</taxon>
        <taxon>campanulids</taxon>
        <taxon>Asterales</taxon>
        <taxon>Asteraceae</taxon>
        <taxon>Asteroideae</taxon>
        <taxon>Anthemideae</taxon>
        <taxon>Anthemidinae</taxon>
        <taxon>Tanacetum</taxon>
    </lineage>
</organism>
<dbReference type="Proteomes" id="UP001151760">
    <property type="component" value="Unassembled WGS sequence"/>
</dbReference>
<dbReference type="EMBL" id="BQNB010008696">
    <property type="protein sequence ID" value="GJS53013.1"/>
    <property type="molecule type" value="Genomic_DNA"/>
</dbReference>
<proteinExistence type="predicted"/>
<reference evidence="2" key="2">
    <citation type="submission" date="2022-01" db="EMBL/GenBank/DDBJ databases">
        <authorList>
            <person name="Yamashiro T."/>
            <person name="Shiraishi A."/>
            <person name="Satake H."/>
            <person name="Nakayama K."/>
        </authorList>
    </citation>
    <scope>NUCLEOTIDE SEQUENCE</scope>
</reference>
<keyword evidence="1" id="KW-1133">Transmembrane helix</keyword>
<evidence type="ECO:0000313" key="3">
    <source>
        <dbReference type="Proteomes" id="UP001151760"/>
    </source>
</evidence>
<keyword evidence="3" id="KW-1185">Reference proteome</keyword>
<keyword evidence="1" id="KW-0472">Membrane</keyword>